<dbReference type="RefSeq" id="WP_056955542.1">
    <property type="nucleotide sequence ID" value="NZ_AZFK01000087.1"/>
</dbReference>
<dbReference type="Gene3D" id="3.40.640.10">
    <property type="entry name" value="Type I PLP-dependent aspartate aminotransferase-like (Major domain)"/>
    <property type="match status" value="1"/>
</dbReference>
<sequence>MVKFAEFGVEAWLNRWEKQARYDISQSTIASMTLAELFQLTGDDLPSFLAAATQMPENYGWIEGSPDFKTAVAKLYQQLSPTNILQTNGATGANLLACLALIEPGDHVIAEYPTYQQLYDGPKALGATVDFWHLHPETNWQPDLTELRRLLRPNTKLICLNNANNPTGTVLSRDTLTAVVQLAARVGAYVLVDEVYQPFAAPQVVPIVDLYERGISTNSLSKTYSLPGLRIGWLASPDQHLINQVRKLRDYTMICGGVLNDQFATYALQHRETILARNRALIQANYASYQNWLQQEPLLSLQQPALVSTSFPRLAINEPTQAFCLKLLKATGVLLVPGEAFGQPGYVRLGYCAPQATLQAGLTRLSHFLHHPSV</sequence>
<protein>
    <recommendedName>
        <fullName evidence="1">Aminotransferase</fullName>
        <ecNumber evidence="1">2.6.1.-</ecNumber>
    </recommendedName>
</protein>
<proteinExistence type="inferred from homology"/>
<dbReference type="Gene3D" id="3.90.1150.10">
    <property type="entry name" value="Aspartate Aminotransferase, domain 1"/>
    <property type="match status" value="1"/>
</dbReference>
<organism evidence="3 4">
    <name type="scientific">Limosilactobacillus ingluviei DSM 15946</name>
    <dbReference type="NCBI Taxonomy" id="1423760"/>
    <lineage>
        <taxon>Bacteria</taxon>
        <taxon>Bacillati</taxon>
        <taxon>Bacillota</taxon>
        <taxon>Bacilli</taxon>
        <taxon>Lactobacillales</taxon>
        <taxon>Lactobacillaceae</taxon>
        <taxon>Limosilactobacillus</taxon>
    </lineage>
</organism>
<evidence type="ECO:0000313" key="3">
    <source>
        <dbReference type="EMBL" id="KRL87775.1"/>
    </source>
</evidence>
<dbReference type="InterPro" id="IPR015421">
    <property type="entry name" value="PyrdxlP-dep_Trfase_major"/>
</dbReference>
<evidence type="ECO:0000256" key="1">
    <source>
        <dbReference type="RuleBase" id="RU000481"/>
    </source>
</evidence>
<accession>A0A0R1U380</accession>
<dbReference type="CDD" id="cd00609">
    <property type="entry name" value="AAT_like"/>
    <property type="match status" value="1"/>
</dbReference>
<dbReference type="PANTHER" id="PTHR43510">
    <property type="entry name" value="AMINOTRANSFERASE FUNCTION, HYPOTHETICAL (EUROFUNG)"/>
    <property type="match status" value="1"/>
</dbReference>
<dbReference type="PATRIC" id="fig|1423760.3.peg.902"/>
<keyword evidence="1 3" id="KW-0808">Transferase</keyword>
<dbReference type="InterPro" id="IPR004839">
    <property type="entry name" value="Aminotransferase_I/II_large"/>
</dbReference>
<evidence type="ECO:0000259" key="2">
    <source>
        <dbReference type="Pfam" id="PF00155"/>
    </source>
</evidence>
<comment type="cofactor">
    <cofactor evidence="1">
        <name>pyridoxal 5'-phosphate</name>
        <dbReference type="ChEBI" id="CHEBI:597326"/>
    </cofactor>
</comment>
<comment type="similarity">
    <text evidence="1">Belongs to the class-I pyridoxal-phosphate-dependent aminotransferase family.</text>
</comment>
<dbReference type="EC" id="2.6.1.-" evidence="1"/>
<dbReference type="EMBL" id="AZFK01000087">
    <property type="protein sequence ID" value="KRL87775.1"/>
    <property type="molecule type" value="Genomic_DNA"/>
</dbReference>
<reference evidence="3 4" key="1">
    <citation type="journal article" date="2015" name="Genome Announc.">
        <title>Expanding the biotechnology potential of lactobacilli through comparative genomics of 213 strains and associated genera.</title>
        <authorList>
            <person name="Sun Z."/>
            <person name="Harris H.M."/>
            <person name="McCann A."/>
            <person name="Guo C."/>
            <person name="Argimon S."/>
            <person name="Zhang W."/>
            <person name="Yang X."/>
            <person name="Jeffery I.B."/>
            <person name="Cooney J.C."/>
            <person name="Kagawa T.F."/>
            <person name="Liu W."/>
            <person name="Song Y."/>
            <person name="Salvetti E."/>
            <person name="Wrobel A."/>
            <person name="Rasinkangas P."/>
            <person name="Parkhill J."/>
            <person name="Rea M.C."/>
            <person name="O'Sullivan O."/>
            <person name="Ritari J."/>
            <person name="Douillard F.P."/>
            <person name="Paul Ross R."/>
            <person name="Yang R."/>
            <person name="Briner A.E."/>
            <person name="Felis G.E."/>
            <person name="de Vos W.M."/>
            <person name="Barrangou R."/>
            <person name="Klaenhammer T.R."/>
            <person name="Caufield P.W."/>
            <person name="Cui Y."/>
            <person name="Zhang H."/>
            <person name="O'Toole P.W."/>
        </authorList>
    </citation>
    <scope>NUCLEOTIDE SEQUENCE [LARGE SCALE GENOMIC DNA]</scope>
    <source>
        <strain evidence="3 4">DSM 15946</strain>
    </source>
</reference>
<dbReference type="Proteomes" id="UP000050816">
    <property type="component" value="Unassembled WGS sequence"/>
</dbReference>
<gene>
    <name evidence="3" type="ORF">FC43_GL000877</name>
</gene>
<dbReference type="AlphaFoldDB" id="A0A0R1U380"/>
<dbReference type="PANTHER" id="PTHR43510:SF1">
    <property type="entry name" value="AMINOTRANSFERASE FUNCTION, HYPOTHETICAL (EUROFUNG)"/>
    <property type="match status" value="1"/>
</dbReference>
<dbReference type="InterPro" id="IPR015424">
    <property type="entry name" value="PyrdxlP-dep_Trfase"/>
</dbReference>
<feature type="domain" description="Aminotransferase class I/classII large" evidence="2">
    <location>
        <begin position="50"/>
        <end position="364"/>
    </location>
</feature>
<comment type="caution">
    <text evidence="3">The sequence shown here is derived from an EMBL/GenBank/DDBJ whole genome shotgun (WGS) entry which is preliminary data.</text>
</comment>
<dbReference type="SUPFAM" id="SSF53383">
    <property type="entry name" value="PLP-dependent transferases"/>
    <property type="match status" value="1"/>
</dbReference>
<dbReference type="Pfam" id="PF00155">
    <property type="entry name" value="Aminotran_1_2"/>
    <property type="match status" value="1"/>
</dbReference>
<dbReference type="PROSITE" id="PS00105">
    <property type="entry name" value="AA_TRANSFER_CLASS_1"/>
    <property type="match status" value="1"/>
</dbReference>
<keyword evidence="1 3" id="KW-0032">Aminotransferase</keyword>
<dbReference type="GO" id="GO:0030170">
    <property type="term" value="F:pyridoxal phosphate binding"/>
    <property type="evidence" value="ECO:0007669"/>
    <property type="project" value="InterPro"/>
</dbReference>
<evidence type="ECO:0000313" key="4">
    <source>
        <dbReference type="Proteomes" id="UP000050816"/>
    </source>
</evidence>
<name>A0A0R1U380_9LACO</name>
<dbReference type="NCBIfam" id="NF005593">
    <property type="entry name" value="PRK07324.1"/>
    <property type="match status" value="1"/>
</dbReference>
<dbReference type="InterPro" id="IPR004838">
    <property type="entry name" value="NHTrfase_class1_PyrdxlP-BS"/>
</dbReference>
<dbReference type="InterPro" id="IPR015422">
    <property type="entry name" value="PyrdxlP-dep_Trfase_small"/>
</dbReference>
<dbReference type="GO" id="GO:0008483">
    <property type="term" value="F:transaminase activity"/>
    <property type="evidence" value="ECO:0007669"/>
    <property type="project" value="UniProtKB-KW"/>
</dbReference>